<gene>
    <name evidence="1" type="ORF">FIBRA_01843</name>
</gene>
<evidence type="ECO:0000313" key="1">
    <source>
        <dbReference type="EMBL" id="CCL99819.1"/>
    </source>
</evidence>
<dbReference type="AlphaFoldDB" id="J4H1H3"/>
<organism evidence="1 2">
    <name type="scientific">Fibroporia radiculosa</name>
    <dbReference type="NCBI Taxonomy" id="599839"/>
    <lineage>
        <taxon>Eukaryota</taxon>
        <taxon>Fungi</taxon>
        <taxon>Dikarya</taxon>
        <taxon>Basidiomycota</taxon>
        <taxon>Agaricomycotina</taxon>
        <taxon>Agaricomycetes</taxon>
        <taxon>Polyporales</taxon>
        <taxon>Fibroporiaceae</taxon>
        <taxon>Fibroporia</taxon>
    </lineage>
</organism>
<keyword evidence="2" id="KW-1185">Reference proteome</keyword>
<proteinExistence type="predicted"/>
<accession>J4H1H3</accession>
<dbReference type="EMBL" id="HE796952">
    <property type="protein sequence ID" value="CCL99819.1"/>
    <property type="molecule type" value="Genomic_DNA"/>
</dbReference>
<dbReference type="GeneID" id="24094730"/>
<dbReference type="OrthoDB" id="2724111at2759"/>
<dbReference type="RefSeq" id="XP_012179102.1">
    <property type="nucleotide sequence ID" value="XM_012323712.1"/>
</dbReference>
<dbReference type="STRING" id="599839.J4H1H3"/>
<evidence type="ECO:0000313" key="2">
    <source>
        <dbReference type="Proteomes" id="UP000006352"/>
    </source>
</evidence>
<dbReference type="InParanoid" id="J4H1H3"/>
<reference evidence="1 2" key="1">
    <citation type="journal article" date="2012" name="Appl. Environ. Microbiol.">
        <title>Short-read sequencing for genomic analysis of the brown rot fungus Fibroporia radiculosa.</title>
        <authorList>
            <person name="Tang J.D."/>
            <person name="Perkins A.D."/>
            <person name="Sonstegard T.S."/>
            <person name="Schroeder S.G."/>
            <person name="Burgess S.C."/>
            <person name="Diehl S.V."/>
        </authorList>
    </citation>
    <scope>NUCLEOTIDE SEQUENCE [LARGE SCALE GENOMIC DNA]</scope>
    <source>
        <strain evidence="1 2">TFFH 294</strain>
    </source>
</reference>
<dbReference type="Proteomes" id="UP000006352">
    <property type="component" value="Unassembled WGS sequence"/>
</dbReference>
<dbReference type="HOGENOM" id="CLU_041942_1_0_1"/>
<name>J4H1H3_9APHY</name>
<sequence length="364" mass="41240">MSQFPIEIWEQVFSLACTDDGHTGRSLSQVSRFIRTVSGPYRLQNVELRGWAAVHQFKDMLEGTSPALRRVHNLFVSDHRPHRTLDEFPDWSQLHVKSLIRLLNLYSFPNEDKDKILSKANPELGLGIGLLVHIRTECENAASQALERVLQLIAPHVQTLTVPISAGTFINPLPALSELTVVRDPESRFAPPPSVFRRDPNMSFPLLRRLRLVRCYELLVRFVQAGAAPALTHIYLDDFPFVDMVIEGEFRDALTAIIYPLSADDAAPGAIASSINLNYDPCVEHVMMRLAPDMSLRLLPQILWQDERKLLQSSKVTCLRPDHRQPRGSYVWDDAKCNWLQQIASGEGCWEIDPSEVMNISSEL</sequence>
<protein>
    <submittedName>
        <fullName evidence="1">Uncharacterized protein</fullName>
    </submittedName>
</protein>